<dbReference type="AlphaFoldDB" id="A0A3N4YLF8"/>
<feature type="domain" description="Glycosyl hydrolase family 13 catalytic" evidence="6">
    <location>
        <begin position="186"/>
        <end position="728"/>
    </location>
</feature>
<dbReference type="GO" id="GO:2001070">
    <property type="term" value="F:starch binding"/>
    <property type="evidence" value="ECO:0007669"/>
    <property type="project" value="InterPro"/>
</dbReference>
<keyword evidence="3 5" id="KW-0732">Signal</keyword>
<dbReference type="Pfam" id="PF00128">
    <property type="entry name" value="Alpha-amylase"/>
    <property type="match status" value="2"/>
</dbReference>
<feature type="domain" description="Carbohydrate binding module family 25" evidence="7">
    <location>
        <begin position="34"/>
        <end position="113"/>
    </location>
</feature>
<dbReference type="Gene3D" id="3.20.20.80">
    <property type="entry name" value="Glycosidases"/>
    <property type="match status" value="3"/>
</dbReference>
<organism evidence="8 9">
    <name type="scientific">Myceligenerans xiligouense</name>
    <dbReference type="NCBI Taxonomy" id="253184"/>
    <lineage>
        <taxon>Bacteria</taxon>
        <taxon>Bacillati</taxon>
        <taxon>Actinomycetota</taxon>
        <taxon>Actinomycetes</taxon>
        <taxon>Micrococcales</taxon>
        <taxon>Promicromonosporaceae</taxon>
        <taxon>Myceligenerans</taxon>
    </lineage>
</organism>
<dbReference type="PANTHER" id="PTHR10357:SF215">
    <property type="entry name" value="ALPHA-AMYLASE 1"/>
    <property type="match status" value="1"/>
</dbReference>
<dbReference type="PROSITE" id="PS51318">
    <property type="entry name" value="TAT"/>
    <property type="match status" value="1"/>
</dbReference>
<dbReference type="InterPro" id="IPR006047">
    <property type="entry name" value="GH13_cat_dom"/>
</dbReference>
<dbReference type="InterPro" id="IPR013783">
    <property type="entry name" value="Ig-like_fold"/>
</dbReference>
<feature type="signal peptide" evidence="5">
    <location>
        <begin position="1"/>
        <end position="31"/>
    </location>
</feature>
<dbReference type="EMBL" id="RKQZ01000001">
    <property type="protein sequence ID" value="RPF20947.1"/>
    <property type="molecule type" value="Genomic_DNA"/>
</dbReference>
<evidence type="ECO:0000259" key="6">
    <source>
        <dbReference type="SMART" id="SM00642"/>
    </source>
</evidence>
<dbReference type="Pfam" id="PF03423">
    <property type="entry name" value="CBM_25"/>
    <property type="match status" value="1"/>
</dbReference>
<dbReference type="SMART" id="SM00642">
    <property type="entry name" value="Aamy"/>
    <property type="match status" value="1"/>
</dbReference>
<feature type="compositionally biased region" description="Polar residues" evidence="4">
    <location>
        <begin position="196"/>
        <end position="211"/>
    </location>
</feature>
<feature type="compositionally biased region" description="Pro residues" evidence="4">
    <location>
        <begin position="134"/>
        <end position="157"/>
    </location>
</feature>
<evidence type="ECO:0000256" key="3">
    <source>
        <dbReference type="ARBA" id="ARBA00022729"/>
    </source>
</evidence>
<accession>A0A3N4YLF8</accession>
<comment type="caution">
    <text evidence="8">The sequence shown here is derived from an EMBL/GenBank/DDBJ whole genome shotgun (WGS) entry which is preliminary data.</text>
</comment>
<dbReference type="InterPro" id="IPR017853">
    <property type="entry name" value="GH"/>
</dbReference>
<reference evidence="8 9" key="1">
    <citation type="submission" date="2018-11" db="EMBL/GenBank/DDBJ databases">
        <title>Sequencing the genomes of 1000 actinobacteria strains.</title>
        <authorList>
            <person name="Klenk H.-P."/>
        </authorList>
    </citation>
    <scope>NUCLEOTIDE SEQUENCE [LARGE SCALE GENOMIC DNA]</scope>
    <source>
        <strain evidence="8 9">DSM 15700</strain>
    </source>
</reference>
<feature type="region of interest" description="Disordered" evidence="4">
    <location>
        <begin position="123"/>
        <end position="216"/>
    </location>
</feature>
<evidence type="ECO:0000259" key="7">
    <source>
        <dbReference type="SMART" id="SM01066"/>
    </source>
</evidence>
<dbReference type="PANTHER" id="PTHR10357">
    <property type="entry name" value="ALPHA-AMYLASE FAMILY MEMBER"/>
    <property type="match status" value="1"/>
</dbReference>
<sequence length="831" mass="90341">MPGPLLARRRVVAAGLAAVVVATLAGLPAVGAEGAVTTVYYEDRPEWAVTNIHYGVDGQSWTDVPGVPMQAACQGWLVHEIDLGGASGVQLTFNDGQGWWDNNGGANYHADAGTVLVADGALTTGTSPCAAEPSPTPSDPSPTPSEPSPTPSEPSPTPTTTEDPGEPTAPTGEPLGGDPREDSIYFVMTARFNDGSPDNNRGGSQHVSSGNAAGDDPMFRGDFQGLVDKLDYVKALGFSAIWITPVVLNRSDYDFHGYHGWDFLRVDPRLESPGASYQDLIDAAHAKGIKIYQDVVYNHSSRWGAKDLFVPTVWGARDGQWDWMYSAKEEGRQYDPLQEHDGDDPTLTDAQNALAKGRPYNGDLWSTTEPAGNTCVNYGVPTGGFSSEGFALHHCQWPSPTSGMFPDDYYHQCWIGNWEGKDAQDCWIHDDLADFNTENAEVQEYLVDAYNRYIDMGVDGFRIDTAVHIPRVMWNRHFLPAIREHAVATHGAKGDDFYVFGEVAAFVHDKWNRGSVNHSAQFYTWKERREYSLDDVVAAAEQFEYENLQGTGNQPTSDNAFLTGADGNTYHTPDHSRFSGMNVIDMRMHMNFGDAGNAFWAGKDSDDSYNDATYNTVYVDSHDYGPNKSTVRYDGGTDAWAENMSLMWTFRGIPTLYYGSEIEFQKGARIDCGPTCPLATTGRAYFGDHLEGSVTASDFGVVDSASGAVAETLSRPLAEHVQRLNRIRRAVPALQKGQYSTVGVDGSMAYKRRFTEAGTDSFALVTVSGGATFSRIPNGTYVDAVTGRQQTVTDGTLRIGAPGKGNLRVYVLDLPGNPAPGKVGDAGPYLR</sequence>
<evidence type="ECO:0000256" key="5">
    <source>
        <dbReference type="SAM" id="SignalP"/>
    </source>
</evidence>
<evidence type="ECO:0000256" key="2">
    <source>
        <dbReference type="ARBA" id="ARBA00022723"/>
    </source>
</evidence>
<feature type="chain" id="PRO_5039012522" evidence="5">
    <location>
        <begin position="32"/>
        <end position="831"/>
    </location>
</feature>
<feature type="compositionally biased region" description="Low complexity" evidence="4">
    <location>
        <begin position="158"/>
        <end position="173"/>
    </location>
</feature>
<dbReference type="InterPro" id="IPR006311">
    <property type="entry name" value="TAT_signal"/>
</dbReference>
<protein>
    <submittedName>
        <fullName evidence="8">Alpha amylase catalytic subunit</fullName>
    </submittedName>
</protein>
<dbReference type="InterPro" id="IPR005085">
    <property type="entry name" value="CBM25"/>
</dbReference>
<dbReference type="Gene3D" id="2.60.40.10">
    <property type="entry name" value="Immunoglobulins"/>
    <property type="match status" value="1"/>
</dbReference>
<dbReference type="RefSeq" id="WP_123814048.1">
    <property type="nucleotide sequence ID" value="NZ_RKQZ01000001.1"/>
</dbReference>
<keyword evidence="9" id="KW-1185">Reference proteome</keyword>
<proteinExistence type="predicted"/>
<evidence type="ECO:0000256" key="4">
    <source>
        <dbReference type="SAM" id="MobiDB-lite"/>
    </source>
</evidence>
<dbReference type="OrthoDB" id="9805159at2"/>
<keyword evidence="2" id="KW-0479">Metal-binding</keyword>
<evidence type="ECO:0000313" key="9">
    <source>
        <dbReference type="Proteomes" id="UP000280501"/>
    </source>
</evidence>
<name>A0A3N4YLF8_9MICO</name>
<dbReference type="GO" id="GO:0046872">
    <property type="term" value="F:metal ion binding"/>
    <property type="evidence" value="ECO:0007669"/>
    <property type="project" value="UniProtKB-KW"/>
</dbReference>
<dbReference type="GO" id="GO:0005975">
    <property type="term" value="P:carbohydrate metabolic process"/>
    <property type="evidence" value="ECO:0007669"/>
    <property type="project" value="InterPro"/>
</dbReference>
<dbReference type="SUPFAM" id="SSF51445">
    <property type="entry name" value="(Trans)glycosidases"/>
    <property type="match status" value="1"/>
</dbReference>
<dbReference type="Proteomes" id="UP000280501">
    <property type="component" value="Unassembled WGS sequence"/>
</dbReference>
<comment type="cofactor">
    <cofactor evidence="1">
        <name>Ca(2+)</name>
        <dbReference type="ChEBI" id="CHEBI:29108"/>
    </cofactor>
</comment>
<gene>
    <name evidence="8" type="ORF">EDD34_1555</name>
</gene>
<dbReference type="SMART" id="SM01066">
    <property type="entry name" value="CBM_25"/>
    <property type="match status" value="1"/>
</dbReference>
<evidence type="ECO:0000313" key="8">
    <source>
        <dbReference type="EMBL" id="RPF20947.1"/>
    </source>
</evidence>
<evidence type="ECO:0000256" key="1">
    <source>
        <dbReference type="ARBA" id="ARBA00001913"/>
    </source>
</evidence>